<gene>
    <name evidence="2" type="ORF">RZY48_000637</name>
</gene>
<dbReference type="InterPro" id="IPR007801">
    <property type="entry name" value="MbnB/TglH/ChrH"/>
</dbReference>
<proteinExistence type="predicted"/>
<dbReference type="Pfam" id="PF05114">
    <property type="entry name" value="MbnB_TglH_ChrH"/>
    <property type="match status" value="1"/>
</dbReference>
<dbReference type="Gene3D" id="3.20.20.150">
    <property type="entry name" value="Divalent-metal-dependent TIM barrel enzymes"/>
    <property type="match status" value="1"/>
</dbReference>
<dbReference type="PANTHER" id="PTHR42194">
    <property type="entry name" value="UPF0276 PROTEIN HI_1600"/>
    <property type="match status" value="1"/>
</dbReference>
<dbReference type="AlphaFoldDB" id="A0AAI9CRJ6"/>
<reference evidence="2" key="1">
    <citation type="submission" date="2023-10" db="EMBL/GenBank/DDBJ databases">
        <authorList>
            <consortium name="PulseNet: The National Subtyping Network for Foodborne Disease Surveillance"/>
        </authorList>
    </citation>
    <scope>NUCLEOTIDE SEQUENCE</scope>
    <source>
        <strain evidence="2">PNUSAV004886</strain>
    </source>
</reference>
<comment type="caution">
    <text evidence="2">The sequence shown here is derived from an EMBL/GenBank/DDBJ whole genome shotgun (WGS) entry which is preliminary data.</text>
</comment>
<name>A0AAI9CRJ6_9VIBR</name>
<sequence>MRSTSDLPNFPASTPPHSHAQDSNAELSASMGFGVGLRSCHFAWLEQHLLPEQSGVDWFEAISENYLDHHGYARHLLFKLREHYPIALHGVSMSIGSSDPLDKEYLGKLRLLCQELEPKLVSDHLCWTGIQGINSHDLLPMPLTEESLTHVCARVQQVQEFLQRPLVIENPSTYFAFQENQFHEWDFLAQLVKRSGCRLLLDVNNVYVSAKNLGFSAHDYLAGIPLDAVVQCHLAGPTDCGTHLIDTHDKPVPTAVWQLYQQMIEQAGRPISTLLEWDANIPDFPELVGELNLAKAVLQGQIPQREPLRQSEHAPLSTPIADALGRKQFVSAQEVE</sequence>
<evidence type="ECO:0000256" key="1">
    <source>
        <dbReference type="SAM" id="MobiDB-lite"/>
    </source>
</evidence>
<dbReference type="PANTHER" id="PTHR42194:SF1">
    <property type="entry name" value="UPF0276 PROTEIN HI_1600"/>
    <property type="match status" value="1"/>
</dbReference>
<feature type="region of interest" description="Disordered" evidence="1">
    <location>
        <begin position="1"/>
        <end position="23"/>
    </location>
</feature>
<evidence type="ECO:0000313" key="2">
    <source>
        <dbReference type="EMBL" id="ELN6931263.1"/>
    </source>
</evidence>
<dbReference type="EMBL" id="ABNSCA010000001">
    <property type="protein sequence ID" value="ELN6931263.1"/>
    <property type="molecule type" value="Genomic_DNA"/>
</dbReference>
<evidence type="ECO:0000313" key="3">
    <source>
        <dbReference type="Proteomes" id="UP001253463"/>
    </source>
</evidence>
<protein>
    <submittedName>
        <fullName evidence="2">DUF692 domain-containing protein</fullName>
    </submittedName>
</protein>
<accession>A0AAI9CRJ6</accession>
<dbReference type="NCBIfam" id="NF003818">
    <property type="entry name" value="PRK05409.1"/>
    <property type="match status" value="1"/>
</dbReference>
<organism evidence="2 3">
    <name type="scientific">Vibrio navarrensis</name>
    <dbReference type="NCBI Taxonomy" id="29495"/>
    <lineage>
        <taxon>Bacteria</taxon>
        <taxon>Pseudomonadati</taxon>
        <taxon>Pseudomonadota</taxon>
        <taxon>Gammaproteobacteria</taxon>
        <taxon>Vibrionales</taxon>
        <taxon>Vibrionaceae</taxon>
        <taxon>Vibrio</taxon>
    </lineage>
</organism>
<dbReference type="Proteomes" id="UP001253463">
    <property type="component" value="Unassembled WGS sequence"/>
</dbReference>